<dbReference type="CDD" id="cd13671">
    <property type="entry name" value="PBP2_TRAP_SBP_like_3"/>
    <property type="match status" value="1"/>
</dbReference>
<dbReference type="NCBIfam" id="TIGR00787">
    <property type="entry name" value="dctP"/>
    <property type="match status" value="1"/>
</dbReference>
<evidence type="ECO:0000313" key="3">
    <source>
        <dbReference type="EMBL" id="SDM03788.1"/>
    </source>
</evidence>
<dbReference type="Proteomes" id="UP000198654">
    <property type="component" value="Unassembled WGS sequence"/>
</dbReference>
<dbReference type="GO" id="GO:0055085">
    <property type="term" value="P:transmembrane transport"/>
    <property type="evidence" value="ECO:0007669"/>
    <property type="project" value="InterPro"/>
</dbReference>
<evidence type="ECO:0000256" key="1">
    <source>
        <dbReference type="ARBA" id="ARBA00022729"/>
    </source>
</evidence>
<evidence type="ECO:0000256" key="2">
    <source>
        <dbReference type="SAM" id="SignalP"/>
    </source>
</evidence>
<keyword evidence="3" id="KW-0675">Receptor</keyword>
<reference evidence="3 4" key="1">
    <citation type="submission" date="2016-10" db="EMBL/GenBank/DDBJ databases">
        <authorList>
            <person name="de Groot N.N."/>
        </authorList>
    </citation>
    <scope>NUCLEOTIDE SEQUENCE [LARGE SCALE GENOMIC DNA]</scope>
    <source>
        <strain evidence="3 4">DSM 14789</strain>
    </source>
</reference>
<keyword evidence="1 2" id="KW-0732">Signal</keyword>
<dbReference type="InterPro" id="IPR018389">
    <property type="entry name" value="DctP_fam"/>
</dbReference>
<dbReference type="Gene3D" id="3.40.190.170">
    <property type="entry name" value="Bacterial extracellular solute-binding protein, family 7"/>
    <property type="match status" value="1"/>
</dbReference>
<sequence>MRIRKSLVPNRFLHVAAVAGALMTLALPAQAEDWRGWNIHPPGYPNSVALETFAKEVTEKTEGRVSPRVYNNGVLGAQPDAIMQVRSGALDFANFNMGPMGPIVPATNVLSLPFIFNSVDHMYKVMDGEIGQRFAEELEKKNLIALSWFGSGARSFYNTKHPIETPEDMQGLKFRVMNNDIYVDMTDVLGGNATPMAYGEVYQSLKTGVLDGAENNYPSYESSGHYEVAKYYSLTEHLIIPECVCIAKSSWEELSDKDQKIVRQAAIDAAEMQRKLWADRVEASRDIVLEAGVKINEVDDKKAFQNSMKPVYEEFIAENPDLESLINDIQKAK</sequence>
<gene>
    <name evidence="3" type="ORF">SAMN05661010_03198</name>
</gene>
<dbReference type="PANTHER" id="PTHR33376:SF2">
    <property type="entry name" value="DICARBOXYLATE-BINDING PERIPLASMIC PROTEIN"/>
    <property type="match status" value="1"/>
</dbReference>
<dbReference type="AlphaFoldDB" id="A0A1G9PYE0"/>
<dbReference type="OrthoDB" id="9771186at2"/>
<keyword evidence="4" id="KW-1185">Reference proteome</keyword>
<dbReference type="PANTHER" id="PTHR33376">
    <property type="match status" value="1"/>
</dbReference>
<dbReference type="EMBL" id="FNGI01000010">
    <property type="protein sequence ID" value="SDM03788.1"/>
    <property type="molecule type" value="Genomic_DNA"/>
</dbReference>
<proteinExistence type="predicted"/>
<dbReference type="RefSeq" id="WP_089730268.1">
    <property type="nucleotide sequence ID" value="NZ_FNGI01000010.1"/>
</dbReference>
<evidence type="ECO:0000313" key="4">
    <source>
        <dbReference type="Proteomes" id="UP000198654"/>
    </source>
</evidence>
<dbReference type="GO" id="GO:0030246">
    <property type="term" value="F:carbohydrate binding"/>
    <property type="evidence" value="ECO:0007669"/>
    <property type="project" value="TreeGrafter"/>
</dbReference>
<name>A0A1G9PYE0_9GAMM</name>
<accession>A0A1G9PYE0</accession>
<protein>
    <submittedName>
        <fullName evidence="3">Tripartite ATP-independent transporter solute receptor, DctP family</fullName>
    </submittedName>
</protein>
<feature type="chain" id="PRO_5011552336" evidence="2">
    <location>
        <begin position="32"/>
        <end position="333"/>
    </location>
</feature>
<feature type="signal peptide" evidence="2">
    <location>
        <begin position="1"/>
        <end position="31"/>
    </location>
</feature>
<organism evidence="3 4">
    <name type="scientific">Modicisalibacter muralis</name>
    <dbReference type="NCBI Taxonomy" id="119000"/>
    <lineage>
        <taxon>Bacteria</taxon>
        <taxon>Pseudomonadati</taxon>
        <taxon>Pseudomonadota</taxon>
        <taxon>Gammaproteobacteria</taxon>
        <taxon>Oceanospirillales</taxon>
        <taxon>Halomonadaceae</taxon>
        <taxon>Modicisalibacter</taxon>
    </lineage>
</organism>
<dbReference type="Pfam" id="PF03480">
    <property type="entry name" value="DctP"/>
    <property type="match status" value="1"/>
</dbReference>
<dbReference type="NCBIfam" id="NF037995">
    <property type="entry name" value="TRAP_S1"/>
    <property type="match status" value="1"/>
</dbReference>
<dbReference type="PIRSF" id="PIRSF006470">
    <property type="entry name" value="DctB"/>
    <property type="match status" value="1"/>
</dbReference>
<dbReference type="InterPro" id="IPR038404">
    <property type="entry name" value="TRAP_DctP_sf"/>
</dbReference>
<dbReference type="STRING" id="119000.SAMN05661010_03198"/>
<dbReference type="InterPro" id="IPR004682">
    <property type="entry name" value="TRAP_DctP"/>
</dbReference>
<dbReference type="GO" id="GO:0030288">
    <property type="term" value="C:outer membrane-bounded periplasmic space"/>
    <property type="evidence" value="ECO:0007669"/>
    <property type="project" value="InterPro"/>
</dbReference>